<reference evidence="1" key="1">
    <citation type="submission" date="2021-08" db="EMBL/GenBank/DDBJ databases">
        <authorList>
            <person name="Zhang H."/>
            <person name="Xu M."/>
            <person name="Yu Z."/>
            <person name="Yang L."/>
            <person name="Cai Y."/>
        </authorList>
    </citation>
    <scope>NUCLEOTIDE SEQUENCE</scope>
    <source>
        <strain evidence="1">CHL1</strain>
    </source>
</reference>
<dbReference type="AlphaFoldDB" id="A0A9E6UPP6"/>
<dbReference type="SUPFAM" id="SSF48576">
    <property type="entry name" value="Terpenoid synthases"/>
    <property type="match status" value="1"/>
</dbReference>
<accession>A0A9E6UPP6</accession>
<gene>
    <name evidence="1" type="ORF">K6K41_25870</name>
</gene>
<evidence type="ECO:0000313" key="1">
    <source>
        <dbReference type="EMBL" id="QZN99989.1"/>
    </source>
</evidence>
<dbReference type="Pfam" id="PF00494">
    <property type="entry name" value="SQS_PSY"/>
    <property type="match status" value="1"/>
</dbReference>
<dbReference type="Proteomes" id="UP000825701">
    <property type="component" value="Chromosome"/>
</dbReference>
<sequence length="283" mass="30481">MSDDALSDPVASLVREVDFGRYAATLFAPAPVRSHLFALYAFDIEISRVRDLVREPMPGELRLQWWRDALENPERADVLSHPIARALHAAIVFGRLPTEALLAIVDARGDDLYDDPVASLDELEGRLGTTHGAVLRLASLIVAEGRDPGGAAACGLAGVAQGIASVLGGLPKLAARGQALIPAYLMAQTGAQRDDLLSGRATPQLRLAVERLAGHGVSRLGEARAAMAEMDRGAHPALLPVALAAAALARIERRPDPFGAPRDPARWRELIRLWRFSRRDPPF</sequence>
<dbReference type="InterPro" id="IPR002060">
    <property type="entry name" value="Squ/phyt_synthse"/>
</dbReference>
<proteinExistence type="predicted"/>
<keyword evidence="2" id="KW-1185">Reference proteome</keyword>
<dbReference type="InterPro" id="IPR008949">
    <property type="entry name" value="Isoprenoid_synthase_dom_sf"/>
</dbReference>
<name>A0A9E6UPP6_9HYPH</name>
<dbReference type="RefSeq" id="WP_261403124.1">
    <property type="nucleotide sequence ID" value="NZ_CP081869.1"/>
</dbReference>
<evidence type="ECO:0000313" key="2">
    <source>
        <dbReference type="Proteomes" id="UP000825701"/>
    </source>
</evidence>
<protein>
    <submittedName>
        <fullName evidence="1">Squalene/phytoene synthase family protein</fullName>
    </submittedName>
</protein>
<dbReference type="Gene3D" id="1.10.600.10">
    <property type="entry name" value="Farnesyl Diphosphate Synthase"/>
    <property type="match status" value="1"/>
</dbReference>
<dbReference type="EMBL" id="CP081869">
    <property type="protein sequence ID" value="QZN99989.1"/>
    <property type="molecule type" value="Genomic_DNA"/>
</dbReference>
<organism evidence="1 2">
    <name type="scientific">Chenggangzhangella methanolivorans</name>
    <dbReference type="NCBI Taxonomy" id="1437009"/>
    <lineage>
        <taxon>Bacteria</taxon>
        <taxon>Pseudomonadati</taxon>
        <taxon>Pseudomonadota</taxon>
        <taxon>Alphaproteobacteria</taxon>
        <taxon>Hyphomicrobiales</taxon>
        <taxon>Methylopilaceae</taxon>
        <taxon>Chenggangzhangella</taxon>
    </lineage>
</organism>
<dbReference type="KEGG" id="cmet:K6K41_25870"/>